<evidence type="ECO:0000313" key="2">
    <source>
        <dbReference type="Proteomes" id="UP001226091"/>
    </source>
</evidence>
<dbReference type="Proteomes" id="UP001226091">
    <property type="component" value="Chromosome"/>
</dbReference>
<organism evidence="1 2">
    <name type="scientific">Metabacillus hrfriensis</name>
    <dbReference type="NCBI Taxonomy" id="3048891"/>
    <lineage>
        <taxon>Bacteria</taxon>
        <taxon>Bacillati</taxon>
        <taxon>Bacillota</taxon>
        <taxon>Bacilli</taxon>
        <taxon>Bacillales</taxon>
        <taxon>Bacillaceae</taxon>
        <taxon>Metabacillus</taxon>
    </lineage>
</organism>
<dbReference type="EMBL" id="CP126116">
    <property type="protein sequence ID" value="WHZ56115.1"/>
    <property type="molecule type" value="Genomic_DNA"/>
</dbReference>
<name>A0ACD4R6L8_9BACI</name>
<evidence type="ECO:0000313" key="1">
    <source>
        <dbReference type="EMBL" id="WHZ56115.1"/>
    </source>
</evidence>
<reference evidence="2" key="1">
    <citation type="journal article" date="2025" name="Aquaculture">
        <title>Assessment of the bioflocculant production and safety properties of Metabacillus hrfriensis sp. nov. based on phenotypic and whole-genome sequencing analysis.</title>
        <authorList>
            <person name="Zhang R."/>
            <person name="Zhao Z."/>
            <person name="Luo L."/>
            <person name="Wang S."/>
            <person name="Guo K."/>
            <person name="Xu W."/>
        </authorList>
    </citation>
    <scope>NUCLEOTIDE SEQUENCE [LARGE SCALE GENOMIC DNA]</scope>
    <source>
        <strain evidence="2">CT-WN-B3</strain>
    </source>
</reference>
<accession>A0ACD4R6L8</accession>
<keyword evidence="2" id="KW-1185">Reference proteome</keyword>
<gene>
    <name evidence="1" type="ORF">QLQ22_15570</name>
</gene>
<protein>
    <submittedName>
        <fullName evidence="1">Glycerophosphodiester phosphodiesterase</fullName>
    </submittedName>
</protein>
<sequence length="366" mass="40076">MKRKKFFNAAIAALIVSTMVSTGDGQTVSAAERTGYGSTEFDLQAHRGGIGLTVESTIASFSKALELGVNTLELDVQITEDHQAVVTHDRKISGGNCQDTAPAFSGDPEYPYVGKYIKNLTLEQIRTLDCGSKTKPQYPGQETSPGAKMPLLTEVFDLVKRYNAKKVRMNIETKVEAGAPHETAPREEFVQIVAREVREAGMLDRVSIQSFDWGSLMRMREVEPSLPIIALTNGPQFLQPGQPGASPWLGGIDIDTFDGDLVAAAKSFGADAISPVHGFPQNGKITDENYEPYVTKQMVADAHEAGMKVIPWTVNDSPTMHKLVEDGADGIITDYPDRLREVMSQHGFKMPKRYKGPNSNYLPINN</sequence>
<proteinExistence type="predicted"/>